<dbReference type="PANTHER" id="PTHR42821:SF1">
    <property type="entry name" value="CATALASE-B"/>
    <property type="match status" value="1"/>
</dbReference>
<dbReference type="FunFam" id="2.40.180.10:FF:000003">
    <property type="entry name" value="Catalase"/>
    <property type="match status" value="1"/>
</dbReference>
<dbReference type="Gene3D" id="3.30.160.60">
    <property type="entry name" value="Classic Zinc Finger"/>
    <property type="match status" value="2"/>
</dbReference>
<evidence type="ECO:0000256" key="11">
    <source>
        <dbReference type="RuleBase" id="RU000498"/>
    </source>
</evidence>
<comment type="caution">
    <text evidence="15">The sequence shown here is derived from an EMBL/GenBank/DDBJ whole genome shotgun (WGS) entry which is preliminary data.</text>
</comment>
<dbReference type="GO" id="GO:0005829">
    <property type="term" value="C:cytosol"/>
    <property type="evidence" value="ECO:0007669"/>
    <property type="project" value="TreeGrafter"/>
</dbReference>
<comment type="function">
    <text evidence="12">Catalyzes the degradation of hydrogen peroxide (H(2)O(2)) generated by peroxisomal oxidases to water and oxygen, thereby protecting cells from the toxic effects of hydrogen peroxide.</text>
</comment>
<reference evidence="15 16" key="1">
    <citation type="submission" date="2019-02" db="EMBL/GenBank/DDBJ databases">
        <title>Genome sequencing of the rare red list fungi Dentipellis fragilis.</title>
        <authorList>
            <person name="Buettner E."/>
            <person name="Kellner H."/>
        </authorList>
    </citation>
    <scope>NUCLEOTIDE SEQUENCE [LARGE SCALE GENOMIC DNA]</scope>
    <source>
        <strain evidence="15 16">DSM 105465</strain>
    </source>
</reference>
<dbReference type="SUPFAM" id="SSF56634">
    <property type="entry name" value="Heme-dependent catalase-like"/>
    <property type="match status" value="1"/>
</dbReference>
<dbReference type="STRING" id="205917.A0A4Y9YU18"/>
<feature type="domain" description="C2H2-type" evidence="14">
    <location>
        <begin position="254"/>
        <end position="284"/>
    </location>
</feature>
<organism evidence="15 16">
    <name type="scientific">Dentipellis fragilis</name>
    <dbReference type="NCBI Taxonomy" id="205917"/>
    <lineage>
        <taxon>Eukaryota</taxon>
        <taxon>Fungi</taxon>
        <taxon>Dikarya</taxon>
        <taxon>Basidiomycota</taxon>
        <taxon>Agaricomycotina</taxon>
        <taxon>Agaricomycetes</taxon>
        <taxon>Russulales</taxon>
        <taxon>Hericiaceae</taxon>
        <taxon>Dentipellis</taxon>
    </lineage>
</organism>
<evidence type="ECO:0000256" key="5">
    <source>
        <dbReference type="ARBA" id="ARBA00022617"/>
    </source>
</evidence>
<comment type="catalytic activity">
    <reaction evidence="11">
        <text>2 H2O2 = O2 + 2 H2O</text>
        <dbReference type="Rhea" id="RHEA:20309"/>
        <dbReference type="ChEBI" id="CHEBI:15377"/>
        <dbReference type="ChEBI" id="CHEBI:15379"/>
        <dbReference type="ChEBI" id="CHEBI:16240"/>
        <dbReference type="EC" id="1.11.1.6"/>
    </reaction>
</comment>
<keyword evidence="5 11" id="KW-0349">Heme</keyword>
<evidence type="ECO:0000259" key="14">
    <source>
        <dbReference type="PROSITE" id="PS50157"/>
    </source>
</evidence>
<keyword evidence="9 11" id="KW-0376">Hydrogen peroxide</keyword>
<dbReference type="Gene3D" id="2.40.180.10">
    <property type="entry name" value="Catalase core domain"/>
    <property type="match status" value="1"/>
</dbReference>
<proteinExistence type="inferred from homology"/>
<dbReference type="GO" id="GO:0020037">
    <property type="term" value="F:heme binding"/>
    <property type="evidence" value="ECO:0007669"/>
    <property type="project" value="InterPro"/>
</dbReference>
<keyword evidence="7 11" id="KW-0560">Oxidoreductase</keyword>
<dbReference type="SUPFAM" id="SSF57667">
    <property type="entry name" value="beta-beta-alpha zinc fingers"/>
    <property type="match status" value="1"/>
</dbReference>
<feature type="domain" description="C2H2-type" evidence="14">
    <location>
        <begin position="224"/>
        <end position="251"/>
    </location>
</feature>
<dbReference type="PROSITE" id="PS00437">
    <property type="entry name" value="CATALASE_1"/>
    <property type="match status" value="1"/>
</dbReference>
<evidence type="ECO:0000256" key="3">
    <source>
        <dbReference type="ARBA" id="ARBA00012314"/>
    </source>
</evidence>
<keyword evidence="6 11" id="KW-0479">Metal-binding</keyword>
<dbReference type="SUPFAM" id="SSF52317">
    <property type="entry name" value="Class I glutamine amidotransferase-like"/>
    <property type="match status" value="1"/>
</dbReference>
<dbReference type="InterPro" id="IPR013087">
    <property type="entry name" value="Znf_C2H2_type"/>
</dbReference>
<dbReference type="GO" id="GO:0004096">
    <property type="term" value="F:catalase activity"/>
    <property type="evidence" value="ECO:0007669"/>
    <property type="project" value="UniProtKB-EC"/>
</dbReference>
<keyword evidence="8 11" id="KW-0408">Iron</keyword>
<dbReference type="InterPro" id="IPR043156">
    <property type="entry name" value="Catalase_clade2_helical"/>
</dbReference>
<dbReference type="InterPro" id="IPR024708">
    <property type="entry name" value="Catalase_AS"/>
</dbReference>
<dbReference type="SMART" id="SM00355">
    <property type="entry name" value="ZnF_C2H2"/>
    <property type="match status" value="2"/>
</dbReference>
<accession>A0A4Y9YU18</accession>
<dbReference type="Proteomes" id="UP000298327">
    <property type="component" value="Unassembled WGS sequence"/>
</dbReference>
<dbReference type="InterPro" id="IPR002226">
    <property type="entry name" value="Catalase_haem_BS"/>
</dbReference>
<dbReference type="Pfam" id="PF00199">
    <property type="entry name" value="Catalase"/>
    <property type="match status" value="1"/>
</dbReference>
<keyword evidence="4 11" id="KW-0575">Peroxidase</keyword>
<keyword evidence="16" id="KW-1185">Reference proteome</keyword>
<gene>
    <name evidence="15" type="ORF">EVG20_g5163</name>
</gene>
<dbReference type="PRINTS" id="PR00067">
    <property type="entry name" value="CATALASE"/>
</dbReference>
<evidence type="ECO:0000256" key="7">
    <source>
        <dbReference type="ARBA" id="ARBA00023002"/>
    </source>
</evidence>
<dbReference type="InterPro" id="IPR036236">
    <property type="entry name" value="Znf_C2H2_sf"/>
</dbReference>
<sequence>MSSTDSSNSPYSFEEAFDASLDKYFPTADFAFPTAEAVPRPTADSFDLDLDAYLSTVPEFTFQERVPPPDPYVLRADIIGPPSAITASSESLYEANTTYSFNEYSVYDQALSTYQPSAYSLDMEFARLSSASDYGVAEVIDPRGYSGSAQYDPSSFGALPPSPPTSPPTRAMPRAHSDYSPVGAMRLSVAGASVVPQRVSVPSQAVMSLPDNVETESNDGRRKHKCPSCFRSFARAYNLKTHMDTHDPGRPKGHVCPHASCRRAFSRKHDLQRHRAAIHRDSSSAASVTSSRQSAIGVERGERHRCADCGLSTVGREHQFSLHRLDCSAARPAASFEWPCIVHMVAAKAVYCRLPCTLRPRSPFPLPVLTTMSSVTDAIKSAISGSTGTAKDADLKRDVVDVNESPNYLTTDNGVKVSDTDNWLRVVNPDGKSVGPSLLEDQLAREKITHFDHERIPERVVHARGTGAFGYFKVYDDRASKYTSAPVLTDPFRTTPVFVRFSTVQGSRGSADTVRDVRGFAVKFYTDEGNWDIVGNDIPVFFIQDAVKFPDVIHAVKPEPNNEVPQGQSAHNNFWDFAGLQPESAHMVMWVMSDRGVPRSYRMMQGFGVNTFTLYKPDGELYFVKFHWIPTLGVHSLMWDEALKINGQDPDFHRKDLYEAIENGAYPKWKFCVQVIPQSREHDFDFDILDATKIWPQELVPLEEIGEMVLDRAPQEFFNEVEQSAFCTSHVVPGIGFSDDPLLQGRNFSYFDTQISRLGVNWEELPVNRPVCPVMNHQRDGKMRHRIHPGSTNYWPNRKEVFPPVPVSEGGYWSYPMKVEGIKARMRGPKFQEHFAQAQLFFNSLNPVEKQHLIAAISFELDHCDDPVVYKQYTKILNNVDFDLAKQVAIKVGGVVPELPGRDNDGKKSKYLSQQYYAPKIPTIESRRIAILVADGFDLGEVQAVRALLASAKALTFVIGPRRGEVFPAGVPHEKGKGFFVDHHYEGQRSTLFDAVYIPSGKHAVELASNGRVIHYVREAFGHSDCLFDAAVPFLRDVVHLPGVQFQPDPNSDAVVSSYGVVTSGSYGPRSAATDVLKIGPGKKGFVSNFAYIISQHRCFQRELDGLTAKVAF</sequence>
<evidence type="ECO:0000256" key="9">
    <source>
        <dbReference type="ARBA" id="ARBA00023324"/>
    </source>
</evidence>
<dbReference type="InterPro" id="IPR041399">
    <property type="entry name" value="Catalase_large_C"/>
</dbReference>
<evidence type="ECO:0000256" key="13">
    <source>
        <dbReference type="SAM" id="MobiDB-lite"/>
    </source>
</evidence>
<evidence type="ECO:0000256" key="1">
    <source>
        <dbReference type="ARBA" id="ARBA00001971"/>
    </source>
</evidence>
<name>A0A4Y9YU18_9AGAM</name>
<dbReference type="PROSITE" id="PS00438">
    <property type="entry name" value="CATALASE_2"/>
    <property type="match status" value="1"/>
</dbReference>
<dbReference type="GO" id="GO:0006979">
    <property type="term" value="P:response to oxidative stress"/>
    <property type="evidence" value="ECO:0007669"/>
    <property type="project" value="InterPro"/>
</dbReference>
<keyword evidence="10" id="KW-0862">Zinc</keyword>
<dbReference type="GO" id="GO:0042744">
    <property type="term" value="P:hydrogen peroxide catabolic process"/>
    <property type="evidence" value="ECO:0007669"/>
    <property type="project" value="UniProtKB-KW"/>
</dbReference>
<evidence type="ECO:0000313" key="16">
    <source>
        <dbReference type="Proteomes" id="UP000298327"/>
    </source>
</evidence>
<dbReference type="PROSITE" id="PS50157">
    <property type="entry name" value="ZINC_FINGER_C2H2_2"/>
    <property type="match status" value="2"/>
</dbReference>
<dbReference type="AlphaFoldDB" id="A0A4Y9YU18"/>
<evidence type="ECO:0000313" key="15">
    <source>
        <dbReference type="EMBL" id="TFY65924.1"/>
    </source>
</evidence>
<comment type="similarity">
    <text evidence="2 11">Belongs to the catalase family.</text>
</comment>
<dbReference type="InterPro" id="IPR024712">
    <property type="entry name" value="Catalase_clade2"/>
</dbReference>
<evidence type="ECO:0000256" key="2">
    <source>
        <dbReference type="ARBA" id="ARBA00005329"/>
    </source>
</evidence>
<dbReference type="InterPro" id="IPR020835">
    <property type="entry name" value="Catalase_sf"/>
</dbReference>
<evidence type="ECO:0000256" key="10">
    <source>
        <dbReference type="PROSITE-ProRule" id="PRU00042"/>
    </source>
</evidence>
<keyword evidence="10" id="KW-0863">Zinc-finger</keyword>
<dbReference type="CDD" id="cd03132">
    <property type="entry name" value="GATase1_catalase"/>
    <property type="match status" value="1"/>
</dbReference>
<dbReference type="InterPro" id="IPR029062">
    <property type="entry name" value="Class_I_gatase-like"/>
</dbReference>
<dbReference type="GO" id="GO:0008270">
    <property type="term" value="F:zinc ion binding"/>
    <property type="evidence" value="ECO:0007669"/>
    <property type="project" value="UniProtKB-KW"/>
</dbReference>
<dbReference type="Gene3D" id="1.20.1370.20">
    <property type="match status" value="1"/>
</dbReference>
<evidence type="ECO:0000256" key="12">
    <source>
        <dbReference type="RuleBase" id="RU004142"/>
    </source>
</evidence>
<dbReference type="InterPro" id="IPR018028">
    <property type="entry name" value="Catalase"/>
</dbReference>
<feature type="region of interest" description="Disordered" evidence="13">
    <location>
        <begin position="150"/>
        <end position="177"/>
    </location>
</feature>
<comment type="cofactor">
    <cofactor evidence="1">
        <name>heme</name>
        <dbReference type="ChEBI" id="CHEBI:30413"/>
    </cofactor>
</comment>
<dbReference type="EC" id="1.11.1.6" evidence="3 11"/>
<dbReference type="PANTHER" id="PTHR42821">
    <property type="entry name" value="CATALASE"/>
    <property type="match status" value="1"/>
</dbReference>
<dbReference type="InterPro" id="IPR011614">
    <property type="entry name" value="Catalase_core"/>
</dbReference>
<dbReference type="PROSITE" id="PS00028">
    <property type="entry name" value="ZINC_FINGER_C2H2_1"/>
    <property type="match status" value="2"/>
</dbReference>
<dbReference type="InterPro" id="IPR010582">
    <property type="entry name" value="Catalase_immune_responsive"/>
</dbReference>
<evidence type="ECO:0000256" key="8">
    <source>
        <dbReference type="ARBA" id="ARBA00023004"/>
    </source>
</evidence>
<dbReference type="Pfam" id="PF00096">
    <property type="entry name" value="zf-C2H2"/>
    <property type="match status" value="1"/>
</dbReference>
<dbReference type="SMART" id="SM01060">
    <property type="entry name" value="Catalase"/>
    <property type="match status" value="1"/>
</dbReference>
<evidence type="ECO:0000256" key="6">
    <source>
        <dbReference type="ARBA" id="ARBA00022723"/>
    </source>
</evidence>
<dbReference type="Pfam" id="PF06628">
    <property type="entry name" value="Catalase-rel"/>
    <property type="match status" value="1"/>
</dbReference>
<protein>
    <recommendedName>
        <fullName evidence="3 11">Catalase</fullName>
        <ecNumber evidence="3 11">1.11.1.6</ecNumber>
    </recommendedName>
</protein>
<dbReference type="Pfam" id="PF18011">
    <property type="entry name" value="Catalase_C"/>
    <property type="match status" value="1"/>
</dbReference>
<dbReference type="PROSITE" id="PS51402">
    <property type="entry name" value="CATALASE_3"/>
    <property type="match status" value="1"/>
</dbReference>
<dbReference type="EMBL" id="SEOQ01000295">
    <property type="protein sequence ID" value="TFY65924.1"/>
    <property type="molecule type" value="Genomic_DNA"/>
</dbReference>
<evidence type="ECO:0000256" key="4">
    <source>
        <dbReference type="ARBA" id="ARBA00022559"/>
    </source>
</evidence>
<dbReference type="OrthoDB" id="6880011at2759"/>
<dbReference type="Gene3D" id="3.40.50.880">
    <property type="match status" value="1"/>
</dbReference>